<accession>A0ABN1CR45</accession>
<gene>
    <name evidence="1" type="primary">pilO2</name>
    <name evidence="1" type="ORF">GCM10009097_46180</name>
</gene>
<organism evidence="1 2">
    <name type="scientific">Pigmentiphaga daeguensis</name>
    <dbReference type="NCBI Taxonomy" id="414049"/>
    <lineage>
        <taxon>Bacteria</taxon>
        <taxon>Pseudomonadati</taxon>
        <taxon>Pseudomonadota</taxon>
        <taxon>Betaproteobacteria</taxon>
        <taxon>Burkholderiales</taxon>
        <taxon>Alcaligenaceae</taxon>
        <taxon>Pigmentiphaga</taxon>
    </lineage>
</organism>
<evidence type="ECO:0000313" key="2">
    <source>
        <dbReference type="Proteomes" id="UP001501706"/>
    </source>
</evidence>
<dbReference type="Proteomes" id="UP001501706">
    <property type="component" value="Unassembled WGS sequence"/>
</dbReference>
<reference evidence="1 2" key="1">
    <citation type="journal article" date="2019" name="Int. J. Syst. Evol. Microbiol.">
        <title>The Global Catalogue of Microorganisms (GCM) 10K type strain sequencing project: providing services to taxonomists for standard genome sequencing and annotation.</title>
        <authorList>
            <consortium name="The Broad Institute Genomics Platform"/>
            <consortium name="The Broad Institute Genome Sequencing Center for Infectious Disease"/>
            <person name="Wu L."/>
            <person name="Ma J."/>
        </authorList>
    </citation>
    <scope>NUCLEOTIDE SEQUENCE [LARGE SCALE GENOMIC DNA]</scope>
    <source>
        <strain evidence="1 2">JCM 14330</strain>
    </source>
</reference>
<protein>
    <submittedName>
        <fullName evidence="1">Type 4b pilus protein PilO2</fullName>
    </submittedName>
</protein>
<evidence type="ECO:0000313" key="1">
    <source>
        <dbReference type="EMBL" id="GAA0523400.1"/>
    </source>
</evidence>
<proteinExistence type="predicted"/>
<comment type="caution">
    <text evidence="1">The sequence shown here is derived from an EMBL/GenBank/DDBJ whole genome shotgun (WGS) entry which is preliminary data.</text>
</comment>
<name>A0ABN1CR45_9BURK</name>
<keyword evidence="2" id="KW-1185">Reference proteome</keyword>
<dbReference type="RefSeq" id="WP_343928279.1">
    <property type="nucleotide sequence ID" value="NZ_BAAAEN010000022.1"/>
</dbReference>
<sequence>MNDYVLLRFDGDERVLVLGMRWHTILGSRLDQRARQKAREARASHYAHAPGSEAVGVVRLSRADRGLAASLHSGALAFAADHRQGVVALRAVLPDGRIWVVASQGGKVLTHSDRVHDTAADAQEALDALAAHHGDELVVLDADSENSGDVSLPALLGESPDPYRLQPCGWSMPTLPRPLVVATLGCAAAFLLRAGWDWYRHLGGTQAPAPASIDPDAAWARVFETFRQRVRLHAQEDGLAVLDALAELPAELGGWKLSSAQCTRDAGPGWTCRAGYGRGHRLATNASFLAARPPGWKETWQPMDAVVAHFSIAGGGQALEPSRLRSQEEHDDQTVTALQQVMPLLSGITLGDAAPARLEPPRDEYGAVIPAPPSMPAIFERPLALEGPLRSLFLMPELLAGQVEWRSASLTVAPDAELSLNRSRLMAGISGVLYARD</sequence>
<dbReference type="EMBL" id="BAAAEN010000022">
    <property type="protein sequence ID" value="GAA0523400.1"/>
    <property type="molecule type" value="Genomic_DNA"/>
</dbReference>